<feature type="region of interest" description="Disordered" evidence="1">
    <location>
        <begin position="35"/>
        <end position="55"/>
    </location>
</feature>
<dbReference type="AlphaFoldDB" id="A0A2I1D191"/>
<comment type="caution">
    <text evidence="3">The sequence shown here is derived from an EMBL/GenBank/DDBJ whole genome shotgun (WGS) entry which is preliminary data.</text>
</comment>
<dbReference type="GeneID" id="36544819"/>
<evidence type="ECO:0000259" key="2">
    <source>
        <dbReference type="PROSITE" id="PS51382"/>
    </source>
</evidence>
<dbReference type="RefSeq" id="XP_024692239.1">
    <property type="nucleotide sequence ID" value="XM_024837295.1"/>
</dbReference>
<protein>
    <recommendedName>
        <fullName evidence="2">SPX domain-containing protein</fullName>
    </recommendedName>
</protein>
<sequence>MKFGHNLSRNVVPEWSSSYIRYKPLKKLIKSAADNVKAGQEPDLAGEISSDSLAG</sequence>
<dbReference type="Pfam" id="PF03105">
    <property type="entry name" value="SPX"/>
    <property type="match status" value="1"/>
</dbReference>
<accession>A0A2I1D191</accession>
<gene>
    <name evidence="3" type="ORF">P168DRAFT_290811</name>
</gene>
<organism evidence="3 4">
    <name type="scientific">Aspergillus campestris (strain IBT 28561)</name>
    <dbReference type="NCBI Taxonomy" id="1392248"/>
    <lineage>
        <taxon>Eukaryota</taxon>
        <taxon>Fungi</taxon>
        <taxon>Dikarya</taxon>
        <taxon>Ascomycota</taxon>
        <taxon>Pezizomycotina</taxon>
        <taxon>Eurotiomycetes</taxon>
        <taxon>Eurotiomycetidae</taxon>
        <taxon>Eurotiales</taxon>
        <taxon>Aspergillaceae</taxon>
        <taxon>Aspergillus</taxon>
        <taxon>Aspergillus subgen. Circumdati</taxon>
    </lineage>
</organism>
<proteinExistence type="predicted"/>
<dbReference type="InterPro" id="IPR004331">
    <property type="entry name" value="SPX_dom"/>
</dbReference>
<dbReference type="VEuPathDB" id="FungiDB:P168DRAFT_290811"/>
<feature type="domain" description="SPX" evidence="2">
    <location>
        <begin position="1"/>
        <end position="55"/>
    </location>
</feature>
<name>A0A2I1D191_ASPC2</name>
<evidence type="ECO:0000313" key="4">
    <source>
        <dbReference type="Proteomes" id="UP000234254"/>
    </source>
</evidence>
<dbReference type="Proteomes" id="UP000234254">
    <property type="component" value="Unassembled WGS sequence"/>
</dbReference>
<dbReference type="OrthoDB" id="197419at2759"/>
<keyword evidence="4" id="KW-1185">Reference proteome</keyword>
<reference evidence="3" key="1">
    <citation type="submission" date="2016-12" db="EMBL/GenBank/DDBJ databases">
        <title>The genomes of Aspergillus section Nigri reveals drivers in fungal speciation.</title>
        <authorList>
            <consortium name="DOE Joint Genome Institute"/>
            <person name="Vesth T.C."/>
            <person name="Nybo J."/>
            <person name="Theobald S."/>
            <person name="Brandl J."/>
            <person name="Frisvad J.C."/>
            <person name="Nielsen K.F."/>
            <person name="Lyhne E.K."/>
            <person name="Kogle M.E."/>
            <person name="Kuo A."/>
            <person name="Riley R."/>
            <person name="Clum A."/>
            <person name="Nolan M."/>
            <person name="Lipzen A."/>
            <person name="Salamov A."/>
            <person name="Henrissat B."/>
            <person name="Wiebenga A."/>
            <person name="De vries R.P."/>
            <person name="Grigoriev I.V."/>
            <person name="Mortensen U.H."/>
            <person name="Andersen M.R."/>
            <person name="Baker S.E."/>
        </authorList>
    </citation>
    <scope>NUCLEOTIDE SEQUENCE</scope>
    <source>
        <strain evidence="3">IBT 28561</strain>
    </source>
</reference>
<dbReference type="EMBL" id="MSFM01000007">
    <property type="protein sequence ID" value="PKY03645.1"/>
    <property type="molecule type" value="Genomic_DNA"/>
</dbReference>
<dbReference type="PROSITE" id="PS51382">
    <property type="entry name" value="SPX"/>
    <property type="match status" value="1"/>
</dbReference>
<evidence type="ECO:0000313" key="3">
    <source>
        <dbReference type="EMBL" id="PKY03645.1"/>
    </source>
</evidence>
<evidence type="ECO:0000256" key="1">
    <source>
        <dbReference type="SAM" id="MobiDB-lite"/>
    </source>
</evidence>